<protein>
    <recommendedName>
        <fullName evidence="16">Virulence sensor protein BvgS</fullName>
        <ecNumber evidence="3">2.7.13.3</ecNumber>
    </recommendedName>
</protein>
<evidence type="ECO:0000256" key="5">
    <source>
        <dbReference type="ARBA" id="ARBA00022679"/>
    </source>
</evidence>
<dbReference type="SMART" id="SM00387">
    <property type="entry name" value="HATPase_c"/>
    <property type="match status" value="1"/>
</dbReference>
<dbReference type="GO" id="GO:0016020">
    <property type="term" value="C:membrane"/>
    <property type="evidence" value="ECO:0007669"/>
    <property type="project" value="UniProtKB-SubCell"/>
</dbReference>
<keyword evidence="22" id="KW-1185">Reference proteome</keyword>
<keyword evidence="13" id="KW-0843">Virulence</keyword>
<dbReference type="SUPFAM" id="SSF47226">
    <property type="entry name" value="Histidine-containing phosphotransfer domain, HPT domain"/>
    <property type="match status" value="1"/>
</dbReference>
<accession>A0A892ICZ5</accession>
<feature type="modified residue" description="4-aspartylphosphate" evidence="17">
    <location>
        <position position="817"/>
    </location>
</feature>
<dbReference type="GO" id="GO:0005524">
    <property type="term" value="F:ATP binding"/>
    <property type="evidence" value="ECO:0007669"/>
    <property type="project" value="UniProtKB-KW"/>
</dbReference>
<dbReference type="CDD" id="cd16922">
    <property type="entry name" value="HATPase_EvgS-ArcB-TorS-like"/>
    <property type="match status" value="1"/>
</dbReference>
<feature type="transmembrane region" description="Helical" evidence="18">
    <location>
        <begin position="42"/>
        <end position="61"/>
    </location>
</feature>
<dbReference type="PANTHER" id="PTHR43047">
    <property type="entry name" value="TWO-COMPONENT HISTIDINE PROTEIN KINASE"/>
    <property type="match status" value="1"/>
</dbReference>
<name>A0A892ICZ5_9BURK</name>
<keyword evidence="12" id="KW-0902">Two-component regulatory system</keyword>
<dbReference type="SMART" id="SM00448">
    <property type="entry name" value="REC"/>
    <property type="match status" value="1"/>
</dbReference>
<keyword evidence="14 18" id="KW-0472">Membrane</keyword>
<dbReference type="SUPFAM" id="SSF55874">
    <property type="entry name" value="ATPase domain of HSP90 chaperone/DNA topoisomerase II/histidine kinase"/>
    <property type="match status" value="1"/>
</dbReference>
<dbReference type="InterPro" id="IPR005467">
    <property type="entry name" value="His_kinase_dom"/>
</dbReference>
<dbReference type="RefSeq" id="WP_081293525.1">
    <property type="nucleotide sequence ID" value="NZ_CABVPR010000007.1"/>
</dbReference>
<evidence type="ECO:0000313" key="21">
    <source>
        <dbReference type="EMBL" id="QRO80836.1"/>
    </source>
</evidence>
<feature type="transmembrane region" description="Helical" evidence="18">
    <location>
        <begin position="7"/>
        <end position="30"/>
    </location>
</feature>
<evidence type="ECO:0000256" key="15">
    <source>
        <dbReference type="ARBA" id="ARBA00058004"/>
    </source>
</evidence>
<dbReference type="Gene3D" id="1.10.287.130">
    <property type="match status" value="1"/>
</dbReference>
<evidence type="ECO:0000256" key="16">
    <source>
        <dbReference type="ARBA" id="ARBA00070152"/>
    </source>
</evidence>
<evidence type="ECO:0000256" key="9">
    <source>
        <dbReference type="ARBA" id="ARBA00022777"/>
    </source>
</evidence>
<dbReference type="InterPro" id="IPR004358">
    <property type="entry name" value="Sig_transdc_His_kin-like_C"/>
</dbReference>
<dbReference type="FunFam" id="3.30.565.10:FF:000010">
    <property type="entry name" value="Sensor histidine kinase RcsC"/>
    <property type="match status" value="1"/>
</dbReference>
<keyword evidence="8" id="KW-0547">Nucleotide-binding</keyword>
<keyword evidence="5" id="KW-0808">Transferase</keyword>
<keyword evidence="9" id="KW-0418">Kinase</keyword>
<evidence type="ECO:0000259" key="19">
    <source>
        <dbReference type="PROSITE" id="PS50109"/>
    </source>
</evidence>
<dbReference type="Gene3D" id="3.30.565.10">
    <property type="entry name" value="Histidine kinase-like ATPase, C-terminal domain"/>
    <property type="match status" value="1"/>
</dbReference>
<evidence type="ECO:0000256" key="11">
    <source>
        <dbReference type="ARBA" id="ARBA00022989"/>
    </source>
</evidence>
<dbReference type="SUPFAM" id="SSF47384">
    <property type="entry name" value="Homodimeric domain of signal transducing histidine kinase"/>
    <property type="match status" value="1"/>
</dbReference>
<dbReference type="SMART" id="SM00388">
    <property type="entry name" value="HisKA"/>
    <property type="match status" value="1"/>
</dbReference>
<evidence type="ECO:0000256" key="3">
    <source>
        <dbReference type="ARBA" id="ARBA00012438"/>
    </source>
</evidence>
<sequence length="994" mass="106899">MRAYQRALVYVGGIVLGVFMVLCGAAVAWLEIADYQAAMRAHFLSSRALVLVGMAENSVLLRRLVSASDTAWDPDGRASKPVEDAFLAQQGYLRYEEPGTHHTYAATAVVDADHPVTDYRPLLALSERLLASAMWRDRAQLAPSQVYVIGASGRYMAVSLYAMSGIGPPLERYRNLLTALPHEWPDVMALVRDADANPAAAPADIVWLPPRFDPVSGQLVLRLAHWTFDQRQRPVALIVQTMRPSRFLNGILDADNGEFAVVDHEQRVLLTPSGNRSDDVMSAVRAPGEPGARHATAVTQQFHDGRYVVRGPLPHTQWDVLFVYTRGMLLRAMAPRLIGIAAGTLFGVALLVGAIVLVTRRVLDPSYLRATRLVDSERLNRTLIRTAPVGLALIAESTGAVLLRNEIMVRHDGGAEHALSRRIWQSLAGAPDANPTLRKRLIGSREITLPAGGERTTDTHLLVNLVRVKYGGESALLCTVVDITARKLTEQSLDAARRAADQANRAKSVFLATMSHEIRTPLNAVIGNLELMKRGPLADAQRRRLHAADTSSTALLHILNDVLDLSKVEAGQLRIDAVPFDCAALLDDVTESFRPLAERKGLSVICDVALEPSPYRIGDPIRIRQIVSNLLSNAIKFTDAGHVRVAAHAASDAAHGTGRTAGGAPVVEIVVADTGIGIPEAAQAAIFGLYRQADDSIHRRYGGTGLGLALCRRLLDAMSGDIAVSSAPGAGSTFRVRIPLPVCDDERGDASAEVSDVSHVAIAGTGLSVLVVEDHPASRLLLADQLRELDVDATLVECGADALAAVERARFDIVLTDLGLPDMDGWSLASELRARDPALRLIAMTAHVGSDDERRCADAGIHALLRKPLTLRKLSHALGRAADTQAGGHRPSSGLPQTVLFAMRQVTHASIASIDRAVTTGDGDTVQRELHSMSGGFVAVGQHVLGELCSGLQQVVHDEGLQGFSVLWPSLRDEITNAIAAICKVDVRARDVSV</sequence>
<evidence type="ECO:0000256" key="4">
    <source>
        <dbReference type="ARBA" id="ARBA00022553"/>
    </source>
</evidence>
<dbReference type="PRINTS" id="PR00344">
    <property type="entry name" value="BCTRLSENSOR"/>
</dbReference>
<dbReference type="PROSITE" id="PS50110">
    <property type="entry name" value="RESPONSE_REGULATORY"/>
    <property type="match status" value="1"/>
</dbReference>
<keyword evidence="4 17" id="KW-0597">Phosphoprotein</keyword>
<dbReference type="Gene3D" id="3.30.450.20">
    <property type="entry name" value="PAS domain"/>
    <property type="match status" value="1"/>
</dbReference>
<evidence type="ECO:0000313" key="22">
    <source>
        <dbReference type="Proteomes" id="UP000625568"/>
    </source>
</evidence>
<dbReference type="Gene3D" id="1.20.120.160">
    <property type="entry name" value="HPT domain"/>
    <property type="match status" value="1"/>
</dbReference>
<dbReference type="CDD" id="cd17546">
    <property type="entry name" value="REC_hyHK_CKI1_RcsC-like"/>
    <property type="match status" value="1"/>
</dbReference>
<organism evidence="21 22">
    <name type="scientific">Burkholderia dolosa</name>
    <dbReference type="NCBI Taxonomy" id="152500"/>
    <lineage>
        <taxon>Bacteria</taxon>
        <taxon>Pseudomonadati</taxon>
        <taxon>Pseudomonadota</taxon>
        <taxon>Betaproteobacteria</taxon>
        <taxon>Burkholderiales</taxon>
        <taxon>Burkholderiaceae</taxon>
        <taxon>Burkholderia</taxon>
        <taxon>Burkholderia cepacia complex</taxon>
    </lineage>
</organism>
<dbReference type="PROSITE" id="PS50109">
    <property type="entry name" value="HIS_KIN"/>
    <property type="match status" value="1"/>
</dbReference>
<evidence type="ECO:0000256" key="1">
    <source>
        <dbReference type="ARBA" id="ARBA00000085"/>
    </source>
</evidence>
<comment type="subcellular location">
    <subcellularLocation>
        <location evidence="2">Membrane</location>
    </subcellularLocation>
</comment>
<dbReference type="InterPro" id="IPR003661">
    <property type="entry name" value="HisK_dim/P_dom"/>
</dbReference>
<keyword evidence="11 18" id="KW-1133">Transmembrane helix</keyword>
<dbReference type="InterPro" id="IPR003594">
    <property type="entry name" value="HATPase_dom"/>
</dbReference>
<evidence type="ECO:0000256" key="12">
    <source>
        <dbReference type="ARBA" id="ARBA00023012"/>
    </source>
</evidence>
<evidence type="ECO:0000256" key="10">
    <source>
        <dbReference type="ARBA" id="ARBA00022840"/>
    </source>
</evidence>
<evidence type="ECO:0000259" key="20">
    <source>
        <dbReference type="PROSITE" id="PS50110"/>
    </source>
</evidence>
<dbReference type="Proteomes" id="UP000625568">
    <property type="component" value="Chromosome 3"/>
</dbReference>
<evidence type="ECO:0000256" key="6">
    <source>
        <dbReference type="ARBA" id="ARBA00022692"/>
    </source>
</evidence>
<dbReference type="GeneID" id="93131127"/>
<dbReference type="Pfam" id="PF00512">
    <property type="entry name" value="HisKA"/>
    <property type="match status" value="1"/>
</dbReference>
<comment type="function">
    <text evidence="15">Member of the two-component regulatory system BvgS/BvgA. Phosphorylates BvgA via a four-step phosphorelay in response to environmental signals.</text>
</comment>
<dbReference type="InterPro" id="IPR011006">
    <property type="entry name" value="CheY-like_superfamily"/>
</dbReference>
<dbReference type="InterPro" id="IPR036641">
    <property type="entry name" value="HPT_dom_sf"/>
</dbReference>
<dbReference type="EC" id="2.7.13.3" evidence="3"/>
<evidence type="ECO:0000256" key="2">
    <source>
        <dbReference type="ARBA" id="ARBA00004370"/>
    </source>
</evidence>
<dbReference type="AlphaFoldDB" id="A0A892ICZ5"/>
<dbReference type="InterPro" id="IPR036097">
    <property type="entry name" value="HisK_dim/P_sf"/>
</dbReference>
<evidence type="ECO:0000256" key="14">
    <source>
        <dbReference type="ARBA" id="ARBA00023136"/>
    </source>
</evidence>
<feature type="transmembrane region" description="Helical" evidence="18">
    <location>
        <begin position="337"/>
        <end position="358"/>
    </location>
</feature>
<evidence type="ECO:0000256" key="18">
    <source>
        <dbReference type="SAM" id="Phobius"/>
    </source>
</evidence>
<dbReference type="Gene3D" id="3.40.50.2300">
    <property type="match status" value="1"/>
</dbReference>
<dbReference type="InterPro" id="IPR001789">
    <property type="entry name" value="Sig_transdc_resp-reg_receiver"/>
</dbReference>
<keyword evidence="7" id="KW-0732">Signal</keyword>
<dbReference type="GO" id="GO:0000155">
    <property type="term" value="F:phosphorelay sensor kinase activity"/>
    <property type="evidence" value="ECO:0007669"/>
    <property type="project" value="InterPro"/>
</dbReference>
<keyword evidence="6 18" id="KW-0812">Transmembrane</keyword>
<evidence type="ECO:0000256" key="8">
    <source>
        <dbReference type="ARBA" id="ARBA00022741"/>
    </source>
</evidence>
<dbReference type="CDD" id="cd00082">
    <property type="entry name" value="HisKA"/>
    <property type="match status" value="1"/>
</dbReference>
<feature type="domain" description="Response regulatory" evidence="20">
    <location>
        <begin position="768"/>
        <end position="882"/>
    </location>
</feature>
<dbReference type="EMBL" id="CP069484">
    <property type="protein sequence ID" value="QRO80836.1"/>
    <property type="molecule type" value="Genomic_DNA"/>
</dbReference>
<proteinExistence type="predicted"/>
<feature type="domain" description="Histidine kinase" evidence="19">
    <location>
        <begin position="513"/>
        <end position="742"/>
    </location>
</feature>
<dbReference type="InterPro" id="IPR036890">
    <property type="entry name" value="HATPase_C_sf"/>
</dbReference>
<dbReference type="SUPFAM" id="SSF52172">
    <property type="entry name" value="CheY-like"/>
    <property type="match status" value="1"/>
</dbReference>
<evidence type="ECO:0000256" key="17">
    <source>
        <dbReference type="PROSITE-ProRule" id="PRU00169"/>
    </source>
</evidence>
<evidence type="ECO:0000256" key="7">
    <source>
        <dbReference type="ARBA" id="ARBA00022729"/>
    </source>
</evidence>
<dbReference type="Pfam" id="PF00072">
    <property type="entry name" value="Response_reg"/>
    <property type="match status" value="1"/>
</dbReference>
<evidence type="ECO:0000256" key="13">
    <source>
        <dbReference type="ARBA" id="ARBA00023026"/>
    </source>
</evidence>
<comment type="catalytic activity">
    <reaction evidence="1">
        <text>ATP + protein L-histidine = ADP + protein N-phospho-L-histidine.</text>
        <dbReference type="EC" id="2.7.13.3"/>
    </reaction>
</comment>
<reference evidence="21 22" key="1">
    <citation type="submission" date="2021-02" db="EMBL/GenBank/DDBJ databases">
        <title>FDA dAtabase for Regulatory Grade micrObial Sequences (FDA-ARGOS): Supporting development and validation of Infectious Disease Dx tests.</title>
        <authorList>
            <person name="Minogue T."/>
            <person name="Wolcott M."/>
            <person name="Wasieloski L."/>
            <person name="Aguilar W."/>
            <person name="Moore D."/>
            <person name="Jaissle J."/>
            <person name="Tallon L."/>
            <person name="Sadzewicz L."/>
            <person name="Zhao X."/>
            <person name="Boylan J."/>
            <person name="Ott S."/>
            <person name="Bowen H."/>
            <person name="Vavikolanu K."/>
            <person name="Mehta A."/>
            <person name="Aluvathingal J."/>
            <person name="Nadendla S."/>
            <person name="Yan Y."/>
            <person name="Sichtig H."/>
        </authorList>
    </citation>
    <scope>NUCLEOTIDE SEQUENCE [LARGE SCALE GENOMIC DNA]</scope>
    <source>
        <strain evidence="21 22">FDAARGOS_1272</strain>
    </source>
</reference>
<keyword evidence="10" id="KW-0067">ATP-binding</keyword>
<gene>
    <name evidence="21" type="ORF">I6K02_27265</name>
</gene>
<dbReference type="Pfam" id="PF02518">
    <property type="entry name" value="HATPase_c"/>
    <property type="match status" value="1"/>
</dbReference>
<dbReference type="FunFam" id="1.10.287.130:FF:000004">
    <property type="entry name" value="Ethylene receptor 1"/>
    <property type="match status" value="1"/>
</dbReference>